<dbReference type="EMBL" id="MU006709">
    <property type="protein sequence ID" value="KAF2629807.1"/>
    <property type="molecule type" value="Genomic_DNA"/>
</dbReference>
<gene>
    <name evidence="1" type="ORF">BU25DRAFT_485846</name>
</gene>
<sequence>MPSYAELHQSPRGPGDARPTAMQIVKDNDLMASWKAKSCYSPESPKASESELPELSKRLVLELDMNSLASVRACAKEFLSKSSQLNIFITNAGIMMTPEGKTADGFEPQFSTNHIAHFLLFKLLKPKLLTSATPDFGSRVICLSSVSHRGSALDFTSSDEINFVSKLYDPVAAYAQSKLAAIYMANEIERRYSTNNLHAVVAKELRGRMEKYLEDCAVAEPAPAPMGDPTMDMGAPGYAAWAFNEGWKRALWKVSCGMVGVDKD</sequence>
<organism evidence="1 2">
    <name type="scientific">Macroventuria anomochaeta</name>
    <dbReference type="NCBI Taxonomy" id="301207"/>
    <lineage>
        <taxon>Eukaryota</taxon>
        <taxon>Fungi</taxon>
        <taxon>Dikarya</taxon>
        <taxon>Ascomycota</taxon>
        <taxon>Pezizomycotina</taxon>
        <taxon>Dothideomycetes</taxon>
        <taxon>Pleosporomycetidae</taxon>
        <taxon>Pleosporales</taxon>
        <taxon>Pleosporineae</taxon>
        <taxon>Didymellaceae</taxon>
        <taxon>Macroventuria</taxon>
    </lineage>
</organism>
<accession>A0ACB6S716</accession>
<comment type="caution">
    <text evidence="1">The sequence shown here is derived from an EMBL/GenBank/DDBJ whole genome shotgun (WGS) entry which is preliminary data.</text>
</comment>
<name>A0ACB6S716_9PLEO</name>
<protein>
    <submittedName>
        <fullName evidence="1">Uncharacterized protein</fullName>
    </submittedName>
</protein>
<dbReference type="Proteomes" id="UP000799754">
    <property type="component" value="Unassembled WGS sequence"/>
</dbReference>
<proteinExistence type="predicted"/>
<keyword evidence="2" id="KW-1185">Reference proteome</keyword>
<evidence type="ECO:0000313" key="2">
    <source>
        <dbReference type="Proteomes" id="UP000799754"/>
    </source>
</evidence>
<evidence type="ECO:0000313" key="1">
    <source>
        <dbReference type="EMBL" id="KAF2629807.1"/>
    </source>
</evidence>
<reference evidence="1" key="1">
    <citation type="journal article" date="2020" name="Stud. Mycol.">
        <title>101 Dothideomycetes genomes: a test case for predicting lifestyles and emergence of pathogens.</title>
        <authorList>
            <person name="Haridas S."/>
            <person name="Albert R."/>
            <person name="Binder M."/>
            <person name="Bloem J."/>
            <person name="Labutti K."/>
            <person name="Salamov A."/>
            <person name="Andreopoulos B."/>
            <person name="Baker S."/>
            <person name="Barry K."/>
            <person name="Bills G."/>
            <person name="Bluhm B."/>
            <person name="Cannon C."/>
            <person name="Castanera R."/>
            <person name="Culley D."/>
            <person name="Daum C."/>
            <person name="Ezra D."/>
            <person name="Gonzalez J."/>
            <person name="Henrissat B."/>
            <person name="Kuo A."/>
            <person name="Liang C."/>
            <person name="Lipzen A."/>
            <person name="Lutzoni F."/>
            <person name="Magnuson J."/>
            <person name="Mondo S."/>
            <person name="Nolan M."/>
            <person name="Ohm R."/>
            <person name="Pangilinan J."/>
            <person name="Park H.-J."/>
            <person name="Ramirez L."/>
            <person name="Alfaro M."/>
            <person name="Sun H."/>
            <person name="Tritt A."/>
            <person name="Yoshinaga Y."/>
            <person name="Zwiers L.-H."/>
            <person name="Turgeon B."/>
            <person name="Goodwin S."/>
            <person name="Spatafora J."/>
            <person name="Crous P."/>
            <person name="Grigoriev I."/>
        </authorList>
    </citation>
    <scope>NUCLEOTIDE SEQUENCE</scope>
    <source>
        <strain evidence="1">CBS 525.71</strain>
    </source>
</reference>